<evidence type="ECO:0000313" key="5">
    <source>
        <dbReference type="EMBL" id="RWX73750.1"/>
    </source>
</evidence>
<dbReference type="AlphaFoldDB" id="A0A3S3RNA5"/>
<dbReference type="PROSITE" id="PS01091">
    <property type="entry name" value="TATD_3"/>
    <property type="match status" value="1"/>
</dbReference>
<dbReference type="PIRSF" id="PIRSF005902">
    <property type="entry name" value="DNase_TatD"/>
    <property type="match status" value="1"/>
</dbReference>
<evidence type="ECO:0000256" key="2">
    <source>
        <dbReference type="ARBA" id="ARBA00022723"/>
    </source>
</evidence>
<dbReference type="InterPro" id="IPR018228">
    <property type="entry name" value="DNase_TatD-rel_CS"/>
</dbReference>
<dbReference type="EMBL" id="RXGA01000002">
    <property type="protein sequence ID" value="RWX73750.1"/>
    <property type="molecule type" value="Genomic_DNA"/>
</dbReference>
<accession>A0A3S3RNA5</accession>
<keyword evidence="3 5" id="KW-0378">Hydrolase</keyword>
<dbReference type="Gene3D" id="3.20.20.140">
    <property type="entry name" value="Metal-dependent hydrolases"/>
    <property type="match status" value="1"/>
</dbReference>
<dbReference type="InterPro" id="IPR001130">
    <property type="entry name" value="TatD-like"/>
</dbReference>
<protein>
    <submittedName>
        <fullName evidence="5">Putative metal-dependent hydrolase YcfH</fullName>
    </submittedName>
</protein>
<comment type="caution">
    <text evidence="5">The sequence shown here is derived from an EMBL/GenBank/DDBJ whole genome shotgun (WGS) entry which is preliminary data.</text>
</comment>
<evidence type="ECO:0000313" key="6">
    <source>
        <dbReference type="Proteomes" id="UP000288215"/>
    </source>
</evidence>
<name>A0A3S3RNA5_METS7</name>
<sequence>MLIDVHAHLTDPAFSDLPEVIRRAKAAGVAAVVTSITDPADLPKAKSIIEQYGGYVFLTVGLDPALLSEEKLSEFRSALKASPIVGVGEVGLDHFYVRDAPLMEIQERHFRECIRDAISMDKPLVIHSRSAGRKALEVLYSEGAERVLMHAFDGKVGDALAAAKKGYFFSIPTSVVHSDQKQKLARLLPIESLMLETDSPVLSPVRGERNEPANLIHSARKVAEIKRIPLEKVVEATSANALSFYRITL</sequence>
<evidence type="ECO:0000256" key="1">
    <source>
        <dbReference type="ARBA" id="ARBA00009275"/>
    </source>
</evidence>
<feature type="binding site" evidence="4">
    <location>
        <position position="127"/>
    </location>
    <ligand>
        <name>a divalent metal cation</name>
        <dbReference type="ChEBI" id="CHEBI:60240"/>
        <label>2</label>
    </ligand>
</feature>
<dbReference type="GO" id="GO:0016788">
    <property type="term" value="F:hydrolase activity, acting on ester bonds"/>
    <property type="evidence" value="ECO:0007669"/>
    <property type="project" value="InterPro"/>
</dbReference>
<dbReference type="PANTHER" id="PTHR46317">
    <property type="entry name" value="HYDROLASE OF PHP SUPERFAMILY-RELATED PROTEIN"/>
    <property type="match status" value="1"/>
</dbReference>
<evidence type="ECO:0000256" key="3">
    <source>
        <dbReference type="ARBA" id="ARBA00022801"/>
    </source>
</evidence>
<keyword evidence="2 4" id="KW-0479">Metal-binding</keyword>
<dbReference type="CDD" id="cd01310">
    <property type="entry name" value="TatD_DNAse"/>
    <property type="match status" value="1"/>
</dbReference>
<dbReference type="GO" id="GO:0046872">
    <property type="term" value="F:metal ion binding"/>
    <property type="evidence" value="ECO:0007669"/>
    <property type="project" value="UniProtKB-KW"/>
</dbReference>
<reference evidence="5 6" key="1">
    <citation type="submission" date="2018-12" db="EMBL/GenBank/DDBJ databases">
        <title>The complete genome of the methanogenic archaea of the candidate phylum Verstraetearchaeota, obtained from the metagenome of underground thermal water.</title>
        <authorList>
            <person name="Kadnikov V.V."/>
            <person name="Mardanov A.V."/>
            <person name="Beletsky A.V."/>
            <person name="Karnachuk O.V."/>
            <person name="Ravin N.V."/>
        </authorList>
    </citation>
    <scope>NUCLEOTIDE SEQUENCE [LARGE SCALE GENOMIC DNA]</scope>
    <source>
        <strain evidence="5">Ch88</strain>
    </source>
</reference>
<dbReference type="PANTHER" id="PTHR46317:SF1">
    <property type="entry name" value="HYDROLASE, TATD FAMILY"/>
    <property type="match status" value="1"/>
</dbReference>
<feature type="binding site" evidence="4">
    <location>
        <position position="8"/>
    </location>
    <ligand>
        <name>a divalent metal cation</name>
        <dbReference type="ChEBI" id="CHEBI:60240"/>
        <label>1</label>
    </ligand>
</feature>
<proteinExistence type="inferred from homology"/>
<dbReference type="InterPro" id="IPR032466">
    <property type="entry name" value="Metal_Hydrolase"/>
</dbReference>
<evidence type="ECO:0000256" key="4">
    <source>
        <dbReference type="PIRSR" id="PIRSR005902-1"/>
    </source>
</evidence>
<organism evidence="5 6">
    <name type="scientific">Methanosuratincola subterraneus</name>
    <dbReference type="NCBI Taxonomy" id="2593994"/>
    <lineage>
        <taxon>Archaea</taxon>
        <taxon>Thermoproteota</taxon>
        <taxon>Methanosuratincolia</taxon>
        <taxon>Candidatus Methanomethylicales</taxon>
        <taxon>Candidatus Methanomethylicaceae</taxon>
        <taxon>Candidatus Methanosuratincola (ex Vanwonterghem et al. 2016)</taxon>
    </lineage>
</organism>
<feature type="binding site" evidence="4">
    <location>
        <position position="6"/>
    </location>
    <ligand>
        <name>a divalent metal cation</name>
        <dbReference type="ChEBI" id="CHEBI:60240"/>
        <label>1</label>
    </ligand>
</feature>
<feature type="binding site" evidence="4">
    <location>
        <position position="89"/>
    </location>
    <ligand>
        <name>a divalent metal cation</name>
        <dbReference type="ChEBI" id="CHEBI:60240"/>
        <label>1</label>
    </ligand>
</feature>
<dbReference type="Pfam" id="PF01026">
    <property type="entry name" value="TatD_DNase"/>
    <property type="match status" value="1"/>
</dbReference>
<comment type="similarity">
    <text evidence="1">Belongs to the metallo-dependent hydrolases superfamily. TatD-type hydrolase family.</text>
</comment>
<dbReference type="Proteomes" id="UP000288215">
    <property type="component" value="Unassembled WGS sequence"/>
</dbReference>
<feature type="binding site" evidence="4">
    <location>
        <position position="150"/>
    </location>
    <ligand>
        <name>a divalent metal cation</name>
        <dbReference type="ChEBI" id="CHEBI:60240"/>
        <label>2</label>
    </ligand>
</feature>
<gene>
    <name evidence="5" type="ORF">Metus_0529</name>
</gene>
<dbReference type="SUPFAM" id="SSF51556">
    <property type="entry name" value="Metallo-dependent hydrolases"/>
    <property type="match status" value="1"/>
</dbReference>
<feature type="binding site" evidence="4">
    <location>
        <position position="198"/>
    </location>
    <ligand>
        <name>a divalent metal cation</name>
        <dbReference type="ChEBI" id="CHEBI:60240"/>
        <label>1</label>
    </ligand>
</feature>